<reference evidence="1" key="1">
    <citation type="submission" date="2018-11" db="EMBL/GenBank/DDBJ databases">
        <authorList>
            <consortium name="Pathogen Informatics"/>
        </authorList>
    </citation>
    <scope>NUCLEOTIDE SEQUENCE</scope>
</reference>
<name>A0A3S5CLW9_9PLAT</name>
<dbReference type="EMBL" id="CAAALY010041017">
    <property type="protein sequence ID" value="VEL19311.1"/>
    <property type="molecule type" value="Genomic_DNA"/>
</dbReference>
<dbReference type="AlphaFoldDB" id="A0A3S5CLW9"/>
<keyword evidence="2" id="KW-1185">Reference proteome</keyword>
<accession>A0A3S5CLW9</accession>
<evidence type="ECO:0000313" key="2">
    <source>
        <dbReference type="Proteomes" id="UP000784294"/>
    </source>
</evidence>
<protein>
    <submittedName>
        <fullName evidence="1">Uncharacterized protein</fullName>
    </submittedName>
</protein>
<sequence>MKLAPRLPSASANLSWLAQTRLYCALGLVILTAFGRVCCQGKNSTKNASIIQAVTAEVTAITDPAKGDKLIESHTCTFTPDQEVYFSGTYIDDCTLKLVYSKTNYSLIRKNLQFRILDGNSTANLPFNKNLMIPYSKTTNFTIECLLQATEYTCYLPVKRESTRMSCECCRGDEKEFSDRVVFRLNTVIGNRSLLKMEHFFLHTKTSSRNRLTLTPQSPRLRPIDTSFYKITFA</sequence>
<evidence type="ECO:0000313" key="1">
    <source>
        <dbReference type="EMBL" id="VEL19311.1"/>
    </source>
</evidence>
<organism evidence="1 2">
    <name type="scientific">Protopolystoma xenopodis</name>
    <dbReference type="NCBI Taxonomy" id="117903"/>
    <lineage>
        <taxon>Eukaryota</taxon>
        <taxon>Metazoa</taxon>
        <taxon>Spiralia</taxon>
        <taxon>Lophotrochozoa</taxon>
        <taxon>Platyhelminthes</taxon>
        <taxon>Monogenea</taxon>
        <taxon>Polyopisthocotylea</taxon>
        <taxon>Polystomatidea</taxon>
        <taxon>Polystomatidae</taxon>
        <taxon>Protopolystoma</taxon>
    </lineage>
</organism>
<gene>
    <name evidence="1" type="ORF">PXEA_LOCUS12751</name>
</gene>
<comment type="caution">
    <text evidence="1">The sequence shown here is derived from an EMBL/GenBank/DDBJ whole genome shotgun (WGS) entry which is preliminary data.</text>
</comment>
<proteinExistence type="predicted"/>
<dbReference type="Proteomes" id="UP000784294">
    <property type="component" value="Unassembled WGS sequence"/>
</dbReference>